<dbReference type="PANTHER" id="PTHR47926:SF346">
    <property type="entry name" value="PENTATRICOPEPTIDE REPEAT-CONTAINING PROTEIN"/>
    <property type="match status" value="1"/>
</dbReference>
<reference evidence="4 5" key="1">
    <citation type="submission" date="2017-09" db="EMBL/GenBank/DDBJ databases">
        <title>WGS assembly of Aquilegia coerulea Goldsmith.</title>
        <authorList>
            <person name="Hodges S."/>
            <person name="Kramer E."/>
            <person name="Nordborg M."/>
            <person name="Tomkins J."/>
            <person name="Borevitz J."/>
            <person name="Derieg N."/>
            <person name="Yan J."/>
            <person name="Mihaltcheva S."/>
            <person name="Hayes R.D."/>
            <person name="Rokhsar D."/>
        </authorList>
    </citation>
    <scope>NUCLEOTIDE SEQUENCE [LARGE SCALE GENOMIC DNA]</scope>
    <source>
        <strain evidence="5">cv. Goldsmith</strain>
    </source>
</reference>
<name>A0A2G5DVH7_AQUCA</name>
<comment type="similarity">
    <text evidence="2">Belongs to the PPR family. PCMP-E subfamily.</text>
</comment>
<dbReference type="Pfam" id="PF13041">
    <property type="entry name" value="PPR_2"/>
    <property type="match status" value="3"/>
</dbReference>
<dbReference type="AlphaFoldDB" id="A0A2G5DVH7"/>
<feature type="repeat" description="PPR" evidence="3">
    <location>
        <begin position="336"/>
        <end position="370"/>
    </location>
</feature>
<evidence type="ECO:0008006" key="6">
    <source>
        <dbReference type="Google" id="ProtNLM"/>
    </source>
</evidence>
<dbReference type="FunFam" id="1.25.40.10:FF:000280">
    <property type="entry name" value="Pentatricopeptide repeat-containing protein"/>
    <property type="match status" value="1"/>
</dbReference>
<evidence type="ECO:0000256" key="1">
    <source>
        <dbReference type="ARBA" id="ARBA00022737"/>
    </source>
</evidence>
<feature type="repeat" description="PPR" evidence="3">
    <location>
        <begin position="236"/>
        <end position="270"/>
    </location>
</feature>
<evidence type="ECO:0000313" key="4">
    <source>
        <dbReference type="EMBL" id="PIA47519.1"/>
    </source>
</evidence>
<feature type="repeat" description="PPR" evidence="3">
    <location>
        <begin position="174"/>
        <end position="208"/>
    </location>
</feature>
<dbReference type="InterPro" id="IPR046848">
    <property type="entry name" value="E_motif"/>
</dbReference>
<dbReference type="Proteomes" id="UP000230069">
    <property type="component" value="Unassembled WGS sequence"/>
</dbReference>
<protein>
    <recommendedName>
        <fullName evidence="6">Pentacotripeptide-repeat region of PRORP domain-containing protein</fullName>
    </recommendedName>
</protein>
<gene>
    <name evidence="4" type="ORF">AQUCO_01400273v1</name>
</gene>
<dbReference type="GO" id="GO:0009451">
    <property type="term" value="P:RNA modification"/>
    <property type="evidence" value="ECO:0007669"/>
    <property type="project" value="InterPro"/>
</dbReference>
<proteinExistence type="inferred from homology"/>
<dbReference type="InterPro" id="IPR011990">
    <property type="entry name" value="TPR-like_helical_dom_sf"/>
</dbReference>
<dbReference type="InterPro" id="IPR046960">
    <property type="entry name" value="PPR_At4g14850-like_plant"/>
</dbReference>
<evidence type="ECO:0000256" key="2">
    <source>
        <dbReference type="ARBA" id="ARBA00061659"/>
    </source>
</evidence>
<feature type="repeat" description="PPR" evidence="3">
    <location>
        <begin position="305"/>
        <end position="335"/>
    </location>
</feature>
<dbReference type="PANTHER" id="PTHR47926">
    <property type="entry name" value="PENTATRICOPEPTIDE REPEAT-CONTAINING PROTEIN"/>
    <property type="match status" value="1"/>
</dbReference>
<dbReference type="InParanoid" id="A0A2G5DVH7"/>
<sequence>MSTTNDQIHHYTSLIEKIITTKNLKFGKLLHSHFIKTALNLNIFLTNRLIDMYTKCNSLECSQNAFNDLPNKNTHSFNTMISAFTQFGLFGKARDLFDEMPNPNVVSYNSMISGLTRNGYCKDAINVFRRMQYNGMLIDKFTVVGMATACASLGALELLRQLHCAMIVLGLELNVIMCNAMIDSYGKCGDPDMAFGIFSRMGERDVVSWTSMVVGYLWSSRMERACWVFDKMPVKNAASWTALISGMTQNGYGDKALDIFVQMQLEGLLPSPSTFVSVLSACADLALIERGKQLHGYIIKSDSLNVFMFNALIDMYTKCGDMKSARLLFEEMPEKDTISWNSLIMGFAQNGYGKESLGCFERMRKLGVTPNHVTFLGALSACSHMGLVFEGHHVFHLMEKYGVRPRSDHYALLIDLYARNNKLEEALALIQKAPAGSDQIGMWGALLGGCRLHENLDIARRAVEALLNLEPGNSARYIMLSNVYAAAGKWHDARQVRRLLKERGLRKEEAFSWIEVRNARHGFVAKDKSHSQTEEVYAMVAKLVEHMGEAGYQPYNMDEVVCNYIQ</sequence>
<dbReference type="Pfam" id="PF20431">
    <property type="entry name" value="E_motif"/>
    <property type="match status" value="1"/>
</dbReference>
<dbReference type="GO" id="GO:0003723">
    <property type="term" value="F:RNA binding"/>
    <property type="evidence" value="ECO:0007669"/>
    <property type="project" value="InterPro"/>
</dbReference>
<dbReference type="InterPro" id="IPR002885">
    <property type="entry name" value="PPR_rpt"/>
</dbReference>
<dbReference type="Pfam" id="PF12854">
    <property type="entry name" value="PPR_1"/>
    <property type="match status" value="1"/>
</dbReference>
<dbReference type="STRING" id="218851.A0A2G5DVH7"/>
<dbReference type="Gene3D" id="1.25.40.10">
    <property type="entry name" value="Tetratricopeptide repeat domain"/>
    <property type="match status" value="4"/>
</dbReference>
<feature type="repeat" description="PPR" evidence="3">
    <location>
        <begin position="371"/>
        <end position="405"/>
    </location>
</feature>
<feature type="repeat" description="PPR" evidence="3">
    <location>
        <begin position="73"/>
        <end position="103"/>
    </location>
</feature>
<dbReference type="Pfam" id="PF01535">
    <property type="entry name" value="PPR"/>
    <property type="match status" value="4"/>
</dbReference>
<evidence type="ECO:0000256" key="3">
    <source>
        <dbReference type="PROSITE-ProRule" id="PRU00708"/>
    </source>
</evidence>
<dbReference type="EMBL" id="KZ305031">
    <property type="protein sequence ID" value="PIA47519.1"/>
    <property type="molecule type" value="Genomic_DNA"/>
</dbReference>
<keyword evidence="5" id="KW-1185">Reference proteome</keyword>
<evidence type="ECO:0000313" key="5">
    <source>
        <dbReference type="Proteomes" id="UP000230069"/>
    </source>
</evidence>
<dbReference type="PROSITE" id="PS51375">
    <property type="entry name" value="PPR"/>
    <property type="match status" value="7"/>
</dbReference>
<keyword evidence="1" id="KW-0677">Repeat</keyword>
<accession>A0A2G5DVH7</accession>
<dbReference type="NCBIfam" id="TIGR00756">
    <property type="entry name" value="PPR"/>
    <property type="match status" value="6"/>
</dbReference>
<dbReference type="OrthoDB" id="185373at2759"/>
<dbReference type="FunFam" id="1.25.40.10:FF:000442">
    <property type="entry name" value="Pentatricopeptide repeat-containing protein At3g49710"/>
    <property type="match status" value="1"/>
</dbReference>
<dbReference type="SUPFAM" id="SSF48452">
    <property type="entry name" value="TPR-like"/>
    <property type="match status" value="1"/>
</dbReference>
<feature type="repeat" description="PPR" evidence="3">
    <location>
        <begin position="104"/>
        <end position="138"/>
    </location>
</feature>
<organism evidence="4 5">
    <name type="scientific">Aquilegia coerulea</name>
    <name type="common">Rocky mountain columbine</name>
    <dbReference type="NCBI Taxonomy" id="218851"/>
    <lineage>
        <taxon>Eukaryota</taxon>
        <taxon>Viridiplantae</taxon>
        <taxon>Streptophyta</taxon>
        <taxon>Embryophyta</taxon>
        <taxon>Tracheophyta</taxon>
        <taxon>Spermatophyta</taxon>
        <taxon>Magnoliopsida</taxon>
        <taxon>Ranunculales</taxon>
        <taxon>Ranunculaceae</taxon>
        <taxon>Thalictroideae</taxon>
        <taxon>Aquilegia</taxon>
    </lineage>
</organism>
<dbReference type="FunFam" id="1.25.40.10:FF:000031">
    <property type="entry name" value="Pentatricopeptide repeat-containing protein mitochondrial"/>
    <property type="match status" value="1"/>
</dbReference>